<organism evidence="1 2">
    <name type="scientific">Bacteroides reticulotermitis JCM 10512</name>
    <dbReference type="NCBI Taxonomy" id="1445607"/>
    <lineage>
        <taxon>Bacteria</taxon>
        <taxon>Pseudomonadati</taxon>
        <taxon>Bacteroidota</taxon>
        <taxon>Bacteroidia</taxon>
        <taxon>Bacteroidales</taxon>
        <taxon>Bacteroidaceae</taxon>
        <taxon>Bacteroides</taxon>
    </lineage>
</organism>
<dbReference type="AlphaFoldDB" id="W4UNW2"/>
<dbReference type="EMBL" id="BAIV01000003">
    <property type="protein sequence ID" value="GAE82328.1"/>
    <property type="molecule type" value="Genomic_DNA"/>
</dbReference>
<name>W4UNW2_9BACE</name>
<gene>
    <name evidence="1" type="ORF">JCM10512_524</name>
</gene>
<proteinExistence type="predicted"/>
<evidence type="ECO:0000313" key="1">
    <source>
        <dbReference type="EMBL" id="GAE82328.1"/>
    </source>
</evidence>
<accession>W4UNW2</accession>
<sequence length="53" mass="6162">MFNSGHIERKILIDIFRQIGFLPRLRTSLPDEASSTTIPNKINFLLKNMFTIL</sequence>
<comment type="caution">
    <text evidence="1">The sequence shown here is derived from an EMBL/GenBank/DDBJ whole genome shotgun (WGS) entry which is preliminary data.</text>
</comment>
<evidence type="ECO:0000313" key="2">
    <source>
        <dbReference type="Proteomes" id="UP000019131"/>
    </source>
</evidence>
<protein>
    <submittedName>
        <fullName evidence="1">Uncharacterized protein</fullName>
    </submittedName>
</protein>
<dbReference type="Proteomes" id="UP000019131">
    <property type="component" value="Unassembled WGS sequence"/>
</dbReference>
<keyword evidence="2" id="KW-1185">Reference proteome</keyword>
<reference evidence="1 2" key="1">
    <citation type="journal article" date="2014" name="Genome Announc.">
        <title>Draft Genome Sequence of Bacteroides reticulotermitis Strain JCM 10512T, Isolated from the Gut of a Termite.</title>
        <authorList>
            <person name="Yuki M."/>
            <person name="Oshima K."/>
            <person name="Suda W."/>
            <person name="Sakamoto M."/>
            <person name="Iida T."/>
            <person name="Hattori M."/>
            <person name="Ohkuma M."/>
        </authorList>
    </citation>
    <scope>NUCLEOTIDE SEQUENCE [LARGE SCALE GENOMIC DNA]</scope>
    <source>
        <strain evidence="1 2">JCM 10512</strain>
    </source>
</reference>